<evidence type="ECO:0000313" key="2">
    <source>
        <dbReference type="EMBL" id="MFD1322783.1"/>
    </source>
</evidence>
<organism evidence="2 3">
    <name type="scientific">Micromonospora sonneratiae</name>
    <dbReference type="NCBI Taxonomy" id="1184706"/>
    <lineage>
        <taxon>Bacteria</taxon>
        <taxon>Bacillati</taxon>
        <taxon>Actinomycetota</taxon>
        <taxon>Actinomycetes</taxon>
        <taxon>Micromonosporales</taxon>
        <taxon>Micromonosporaceae</taxon>
        <taxon>Micromonospora</taxon>
    </lineage>
</organism>
<evidence type="ECO:0000313" key="3">
    <source>
        <dbReference type="Proteomes" id="UP001597260"/>
    </source>
</evidence>
<comment type="caution">
    <text evidence="2">The sequence shown here is derived from an EMBL/GenBank/DDBJ whole genome shotgun (WGS) entry which is preliminary data.</text>
</comment>
<dbReference type="Proteomes" id="UP001597260">
    <property type="component" value="Unassembled WGS sequence"/>
</dbReference>
<feature type="region of interest" description="Disordered" evidence="1">
    <location>
        <begin position="160"/>
        <end position="193"/>
    </location>
</feature>
<sequence>MTGYLADDRLRAFGQPARVTVWPDRDSVLCIGDAEVLLRIVERDGWFVVEKQDRGGAWYRQMTSEWLEVARRYLLWEIGGWVQSAAGRQPVRSSPDEPLRDGFTLTDQGPAGPVLHWIEPAGSRSASFPSARWLSTAKRFASFADLPEGAIVDRLGSVRTPPSGVPPTAVPAGAPQPGAGDPVGVGGDPADVEDERRQRRLVDWGIELFRRIAPDIELGHRLLPEDDAVVVFHRGRGGGSIYVAADESVLFMASAVPPHEAVEMFRSGLRTPVERFVDRRRSPADQG</sequence>
<name>A0ABW3YGC7_9ACTN</name>
<evidence type="ECO:0008006" key="4">
    <source>
        <dbReference type="Google" id="ProtNLM"/>
    </source>
</evidence>
<protein>
    <recommendedName>
        <fullName evidence="4">Immunity protein 35</fullName>
    </recommendedName>
</protein>
<dbReference type="EMBL" id="JBHTMP010000024">
    <property type="protein sequence ID" value="MFD1322783.1"/>
    <property type="molecule type" value="Genomic_DNA"/>
</dbReference>
<evidence type="ECO:0000256" key="1">
    <source>
        <dbReference type="SAM" id="MobiDB-lite"/>
    </source>
</evidence>
<reference evidence="3" key="1">
    <citation type="journal article" date="2019" name="Int. J. Syst. Evol. Microbiol.">
        <title>The Global Catalogue of Microorganisms (GCM) 10K type strain sequencing project: providing services to taxonomists for standard genome sequencing and annotation.</title>
        <authorList>
            <consortium name="The Broad Institute Genomics Platform"/>
            <consortium name="The Broad Institute Genome Sequencing Center for Infectious Disease"/>
            <person name="Wu L."/>
            <person name="Ma J."/>
        </authorList>
    </citation>
    <scope>NUCLEOTIDE SEQUENCE [LARGE SCALE GENOMIC DNA]</scope>
    <source>
        <strain evidence="3">JCM 31037</strain>
    </source>
</reference>
<proteinExistence type="predicted"/>
<feature type="region of interest" description="Disordered" evidence="1">
    <location>
        <begin position="86"/>
        <end position="110"/>
    </location>
</feature>
<keyword evidence="3" id="KW-1185">Reference proteome</keyword>
<accession>A0ABW3YGC7</accession>
<dbReference type="RefSeq" id="WP_377571938.1">
    <property type="nucleotide sequence ID" value="NZ_JBHTMP010000024.1"/>
</dbReference>
<feature type="compositionally biased region" description="Low complexity" evidence="1">
    <location>
        <begin position="170"/>
        <end position="180"/>
    </location>
</feature>
<gene>
    <name evidence="2" type="ORF">ACFQ4H_16920</name>
</gene>